<gene>
    <name evidence="2" type="ORF">DUNSADRAFT_1066</name>
</gene>
<comment type="caution">
    <text evidence="2">The sequence shown here is derived from an EMBL/GenBank/DDBJ whole genome shotgun (WGS) entry which is preliminary data.</text>
</comment>
<evidence type="ECO:0000256" key="1">
    <source>
        <dbReference type="SAM" id="MobiDB-lite"/>
    </source>
</evidence>
<feature type="region of interest" description="Disordered" evidence="1">
    <location>
        <begin position="59"/>
        <end position="79"/>
    </location>
</feature>
<reference evidence="2" key="1">
    <citation type="submission" date="2017-08" db="EMBL/GenBank/DDBJ databases">
        <authorList>
            <person name="Polle J.E."/>
            <person name="Barry K."/>
            <person name="Cushman J."/>
            <person name="Schmutz J."/>
            <person name="Tran D."/>
            <person name="Hathwaick L.T."/>
            <person name="Yim W.C."/>
            <person name="Jenkins J."/>
            <person name="Mckie-Krisberg Z.M."/>
            <person name="Prochnik S."/>
            <person name="Lindquist E."/>
            <person name="Dockter R.B."/>
            <person name="Adam C."/>
            <person name="Molina H."/>
            <person name="Bunkerborg J."/>
            <person name="Jin E."/>
            <person name="Buchheim M."/>
            <person name="Magnuson J."/>
        </authorList>
    </citation>
    <scope>NUCLEOTIDE SEQUENCE</scope>
    <source>
        <strain evidence="2">CCAP 19/18</strain>
    </source>
</reference>
<name>A0ABQ7FY01_DUNSA</name>
<sequence length="79" mass="8266">MTPSLAATSALEELLDVPGLDVLQVDVALDGSDPHAVGVATKSASRVVEGLSRAERRQLERQLGKRKGSPATVEASRNS</sequence>
<protein>
    <submittedName>
        <fullName evidence="2">Uncharacterized protein</fullName>
    </submittedName>
</protein>
<organism evidence="2 3">
    <name type="scientific">Dunaliella salina</name>
    <name type="common">Green alga</name>
    <name type="synonym">Protococcus salinus</name>
    <dbReference type="NCBI Taxonomy" id="3046"/>
    <lineage>
        <taxon>Eukaryota</taxon>
        <taxon>Viridiplantae</taxon>
        <taxon>Chlorophyta</taxon>
        <taxon>core chlorophytes</taxon>
        <taxon>Chlorophyceae</taxon>
        <taxon>CS clade</taxon>
        <taxon>Chlamydomonadales</taxon>
        <taxon>Dunaliellaceae</taxon>
        <taxon>Dunaliella</taxon>
    </lineage>
</organism>
<evidence type="ECO:0000313" key="3">
    <source>
        <dbReference type="Proteomes" id="UP000815325"/>
    </source>
</evidence>
<accession>A0ABQ7FY01</accession>
<proteinExistence type="predicted"/>
<dbReference type="Proteomes" id="UP000815325">
    <property type="component" value="Unassembled WGS sequence"/>
</dbReference>
<keyword evidence="3" id="KW-1185">Reference proteome</keyword>
<evidence type="ECO:0000313" key="2">
    <source>
        <dbReference type="EMBL" id="KAF5827252.1"/>
    </source>
</evidence>
<dbReference type="EMBL" id="MU070549">
    <property type="protein sequence ID" value="KAF5827252.1"/>
    <property type="molecule type" value="Genomic_DNA"/>
</dbReference>